<gene>
    <name evidence="2" type="ORF">EV656_10683</name>
</gene>
<sequence>MRPTAFARPGRFYRGNLHTHSNLSDGVLDPAEVCRRYRAEGYDFVALTDHFIGEYGYPIVDTVPYRDDGFTTILGAELHSGAMENGELWHILAVGLPADFAPANAPGFHPVAGQETGPEIAERARAAGAFVAIAHPQWSGLTLADARSLAAAHAVEVYNHGCATGADRADGFHTLDLLLSEGRDLTLVATDDAHFNEPDHFGGWVMVKAEENTPEALLTALKDGAFYSTQGPAFHDLRVEGDTVHVESSAVAAVIVQGQGSAAQAQHGDSLTRAEVPLTRAADSAWLRVTLIDRAGRRAWSNPIQRG</sequence>
<evidence type="ECO:0000313" key="3">
    <source>
        <dbReference type="Proteomes" id="UP000295733"/>
    </source>
</evidence>
<dbReference type="InterPro" id="IPR016195">
    <property type="entry name" value="Pol/histidinol_Pase-like"/>
</dbReference>
<dbReference type="SMART" id="SM00481">
    <property type="entry name" value="POLIIIAc"/>
    <property type="match status" value="1"/>
</dbReference>
<protein>
    <recommendedName>
        <fullName evidence="1">Polymerase/histidinol phosphatase N-terminal domain-containing protein</fullName>
    </recommendedName>
</protein>
<keyword evidence="3" id="KW-1185">Reference proteome</keyword>
<comment type="caution">
    <text evidence="2">The sequence shown here is derived from an EMBL/GenBank/DDBJ whole genome shotgun (WGS) entry which is preliminary data.</text>
</comment>
<dbReference type="Gene3D" id="3.20.20.140">
    <property type="entry name" value="Metal-dependent hydrolases"/>
    <property type="match status" value="1"/>
</dbReference>
<proteinExistence type="predicted"/>
<dbReference type="GO" id="GO:0035312">
    <property type="term" value="F:5'-3' DNA exonuclease activity"/>
    <property type="evidence" value="ECO:0007669"/>
    <property type="project" value="TreeGrafter"/>
</dbReference>
<dbReference type="RefSeq" id="WP_132603245.1">
    <property type="nucleotide sequence ID" value="NZ_NRRP01000015.1"/>
</dbReference>
<dbReference type="Proteomes" id="UP000295733">
    <property type="component" value="Unassembled WGS sequence"/>
</dbReference>
<dbReference type="OrthoDB" id="9808747at2"/>
<dbReference type="GO" id="GO:0004534">
    <property type="term" value="F:5'-3' RNA exonuclease activity"/>
    <property type="evidence" value="ECO:0007669"/>
    <property type="project" value="TreeGrafter"/>
</dbReference>
<dbReference type="PANTHER" id="PTHR42924">
    <property type="entry name" value="EXONUCLEASE"/>
    <property type="match status" value="1"/>
</dbReference>
<feature type="domain" description="Polymerase/histidinol phosphatase N-terminal" evidence="1">
    <location>
        <begin position="15"/>
        <end position="82"/>
    </location>
</feature>
<reference evidence="2 3" key="1">
    <citation type="submission" date="2019-03" db="EMBL/GenBank/DDBJ databases">
        <title>Genomic Encyclopedia of Type Strains, Phase IV (KMG-IV): sequencing the most valuable type-strain genomes for metagenomic binning, comparative biology and taxonomic classification.</title>
        <authorList>
            <person name="Goeker M."/>
        </authorList>
    </citation>
    <scope>NUCLEOTIDE SEQUENCE [LARGE SCALE GENOMIC DNA]</scope>
    <source>
        <strain evidence="2 3">DSM 2781</strain>
    </source>
</reference>
<dbReference type="SUPFAM" id="SSF89550">
    <property type="entry name" value="PHP domain-like"/>
    <property type="match status" value="1"/>
</dbReference>
<accession>A0A4R2NLQ7</accession>
<dbReference type="PANTHER" id="PTHR42924:SF3">
    <property type="entry name" value="POLYMERASE_HISTIDINOL PHOSPHATASE N-TERMINAL DOMAIN-CONTAINING PROTEIN"/>
    <property type="match status" value="1"/>
</dbReference>
<dbReference type="AlphaFoldDB" id="A0A4R2NLQ7"/>
<organism evidence="2 3">
    <name type="scientific">Rhodovulum adriaticum</name>
    <name type="common">Rhodopseudomonas adriatica</name>
    <dbReference type="NCBI Taxonomy" id="35804"/>
    <lineage>
        <taxon>Bacteria</taxon>
        <taxon>Pseudomonadati</taxon>
        <taxon>Pseudomonadota</taxon>
        <taxon>Alphaproteobacteria</taxon>
        <taxon>Rhodobacterales</taxon>
        <taxon>Paracoccaceae</taxon>
        <taxon>Rhodovulum</taxon>
    </lineage>
</organism>
<dbReference type="EMBL" id="SLXL01000006">
    <property type="protein sequence ID" value="TCP22497.1"/>
    <property type="molecule type" value="Genomic_DNA"/>
</dbReference>
<dbReference type="InterPro" id="IPR052018">
    <property type="entry name" value="PHP_domain"/>
</dbReference>
<dbReference type="NCBIfam" id="NF038032">
    <property type="entry name" value="CehA_McbA_metalo"/>
    <property type="match status" value="1"/>
</dbReference>
<evidence type="ECO:0000259" key="1">
    <source>
        <dbReference type="SMART" id="SM00481"/>
    </source>
</evidence>
<evidence type="ECO:0000313" key="2">
    <source>
        <dbReference type="EMBL" id="TCP22497.1"/>
    </source>
</evidence>
<dbReference type="InterPro" id="IPR003141">
    <property type="entry name" value="Pol/His_phosphatase_N"/>
</dbReference>
<name>A0A4R2NLQ7_RHOAD</name>